<gene>
    <name evidence="2" type="ORF">WA026_019265</name>
</gene>
<comment type="caution">
    <text evidence="2">The sequence shown here is derived from an EMBL/GenBank/DDBJ whole genome shotgun (WGS) entry which is preliminary data.</text>
</comment>
<evidence type="ECO:0000256" key="1">
    <source>
        <dbReference type="ARBA" id="ARBA00023239"/>
    </source>
</evidence>
<evidence type="ECO:0000313" key="3">
    <source>
        <dbReference type="Proteomes" id="UP001431783"/>
    </source>
</evidence>
<dbReference type="InterPro" id="IPR020557">
    <property type="entry name" value="Fumarate_lyase_CS"/>
</dbReference>
<dbReference type="PROSITE" id="PS00163">
    <property type="entry name" value="FUMARATE_LYASES"/>
    <property type="match status" value="1"/>
</dbReference>
<dbReference type="Proteomes" id="UP001431783">
    <property type="component" value="Unassembled WGS sequence"/>
</dbReference>
<organism evidence="2 3">
    <name type="scientific">Henosepilachna vigintioctopunctata</name>
    <dbReference type="NCBI Taxonomy" id="420089"/>
    <lineage>
        <taxon>Eukaryota</taxon>
        <taxon>Metazoa</taxon>
        <taxon>Ecdysozoa</taxon>
        <taxon>Arthropoda</taxon>
        <taxon>Hexapoda</taxon>
        <taxon>Insecta</taxon>
        <taxon>Pterygota</taxon>
        <taxon>Neoptera</taxon>
        <taxon>Endopterygota</taxon>
        <taxon>Coleoptera</taxon>
        <taxon>Polyphaga</taxon>
        <taxon>Cucujiformia</taxon>
        <taxon>Coccinelloidea</taxon>
        <taxon>Coccinellidae</taxon>
        <taxon>Epilachninae</taxon>
        <taxon>Epilachnini</taxon>
        <taxon>Henosepilachna</taxon>
    </lineage>
</organism>
<name>A0AAW1UC06_9CUCU</name>
<dbReference type="Gene3D" id="1.20.200.10">
    <property type="entry name" value="Fumarase/aspartase (Central domain)"/>
    <property type="match status" value="1"/>
</dbReference>
<proteinExistence type="predicted"/>
<dbReference type="EMBL" id="JARQZJ010000043">
    <property type="protein sequence ID" value="KAK9877595.1"/>
    <property type="molecule type" value="Genomic_DNA"/>
</dbReference>
<accession>A0AAW1UC06</accession>
<sequence>MNELEEPFEKIQIGSSAMPYKINPMTSEGCYALARHLITLSDNASHTHAVQWSERTLDDSANRIISLFYFSQEAFSTSDGSSIIISL</sequence>
<reference evidence="2 3" key="1">
    <citation type="submission" date="2023-03" db="EMBL/GenBank/DDBJ databases">
        <title>Genome insight into feeding habits of ladybird beetles.</title>
        <authorList>
            <person name="Li H.-S."/>
            <person name="Huang Y.-H."/>
            <person name="Pang H."/>
        </authorList>
    </citation>
    <scope>NUCLEOTIDE SEQUENCE [LARGE SCALE GENOMIC DNA]</scope>
    <source>
        <strain evidence="2">SYSU_2023b</strain>
        <tissue evidence="2">Whole body</tissue>
    </source>
</reference>
<dbReference type="GO" id="GO:0004018">
    <property type="term" value="F:N6-(1,2-dicarboxyethyl)AMP AMP-lyase (fumarate-forming) activity"/>
    <property type="evidence" value="ECO:0007669"/>
    <property type="project" value="TreeGrafter"/>
</dbReference>
<dbReference type="PANTHER" id="PTHR43172:SF1">
    <property type="entry name" value="ADENYLOSUCCINATE LYASE"/>
    <property type="match status" value="1"/>
</dbReference>
<evidence type="ECO:0000313" key="2">
    <source>
        <dbReference type="EMBL" id="KAK9877595.1"/>
    </source>
</evidence>
<evidence type="ECO:0008006" key="4">
    <source>
        <dbReference type="Google" id="ProtNLM"/>
    </source>
</evidence>
<dbReference type="AlphaFoldDB" id="A0AAW1UC06"/>
<keyword evidence="1" id="KW-0456">Lyase</keyword>
<dbReference type="PANTHER" id="PTHR43172">
    <property type="entry name" value="ADENYLOSUCCINATE LYASE"/>
    <property type="match status" value="1"/>
</dbReference>
<protein>
    <recommendedName>
        <fullName evidence="4">Adenylosuccinate lyase</fullName>
    </recommendedName>
</protein>
<dbReference type="SUPFAM" id="SSF48557">
    <property type="entry name" value="L-aspartase-like"/>
    <property type="match status" value="1"/>
</dbReference>
<dbReference type="GO" id="GO:0005829">
    <property type="term" value="C:cytosol"/>
    <property type="evidence" value="ECO:0007669"/>
    <property type="project" value="TreeGrafter"/>
</dbReference>
<keyword evidence="3" id="KW-1185">Reference proteome</keyword>
<dbReference type="GO" id="GO:0070626">
    <property type="term" value="F:(S)-2-(5-amino-1-(5-phospho-D-ribosyl)imidazole-4-carboxamido) succinate lyase (fumarate-forming) activity"/>
    <property type="evidence" value="ECO:0007669"/>
    <property type="project" value="TreeGrafter"/>
</dbReference>
<dbReference type="InterPro" id="IPR008948">
    <property type="entry name" value="L-Aspartase-like"/>
</dbReference>
<dbReference type="GO" id="GO:0044208">
    <property type="term" value="P:'de novo' AMP biosynthetic process"/>
    <property type="evidence" value="ECO:0007669"/>
    <property type="project" value="TreeGrafter"/>
</dbReference>